<evidence type="ECO:0000313" key="1">
    <source>
        <dbReference type="EMBL" id="JAD22012.1"/>
    </source>
</evidence>
<dbReference type="EMBL" id="GBRH01275883">
    <property type="protein sequence ID" value="JAD22012.1"/>
    <property type="molecule type" value="Transcribed_RNA"/>
</dbReference>
<reference evidence="1" key="1">
    <citation type="submission" date="2014-09" db="EMBL/GenBank/DDBJ databases">
        <authorList>
            <person name="Magalhaes I.L.F."/>
            <person name="Oliveira U."/>
            <person name="Santos F.R."/>
            <person name="Vidigal T.H.D.A."/>
            <person name="Brescovit A.D."/>
            <person name="Santos A.J."/>
        </authorList>
    </citation>
    <scope>NUCLEOTIDE SEQUENCE</scope>
    <source>
        <tissue evidence="1">Shoot tissue taken approximately 20 cm above the soil surface</tissue>
    </source>
</reference>
<proteinExistence type="predicted"/>
<accession>A0A0A8YFM1</accession>
<dbReference type="AlphaFoldDB" id="A0A0A8YFM1"/>
<reference evidence="1" key="2">
    <citation type="journal article" date="2015" name="Data Brief">
        <title>Shoot transcriptome of the giant reed, Arundo donax.</title>
        <authorList>
            <person name="Barrero R.A."/>
            <person name="Guerrero F.D."/>
            <person name="Moolhuijzen P."/>
            <person name="Goolsby J.A."/>
            <person name="Tidwell J."/>
            <person name="Bellgard S.E."/>
            <person name="Bellgard M.I."/>
        </authorList>
    </citation>
    <scope>NUCLEOTIDE SEQUENCE</scope>
    <source>
        <tissue evidence="1">Shoot tissue taken approximately 20 cm above the soil surface</tissue>
    </source>
</reference>
<protein>
    <submittedName>
        <fullName evidence="1">Uncharacterized protein</fullName>
    </submittedName>
</protein>
<organism evidence="1">
    <name type="scientific">Arundo donax</name>
    <name type="common">Giant reed</name>
    <name type="synonym">Donax arundinaceus</name>
    <dbReference type="NCBI Taxonomy" id="35708"/>
    <lineage>
        <taxon>Eukaryota</taxon>
        <taxon>Viridiplantae</taxon>
        <taxon>Streptophyta</taxon>
        <taxon>Embryophyta</taxon>
        <taxon>Tracheophyta</taxon>
        <taxon>Spermatophyta</taxon>
        <taxon>Magnoliopsida</taxon>
        <taxon>Liliopsida</taxon>
        <taxon>Poales</taxon>
        <taxon>Poaceae</taxon>
        <taxon>PACMAD clade</taxon>
        <taxon>Arundinoideae</taxon>
        <taxon>Arundineae</taxon>
        <taxon>Arundo</taxon>
    </lineage>
</organism>
<name>A0A0A8YFM1_ARUDO</name>
<sequence length="31" mass="3728">MAPMRYTTISSDRPSTVRMMLVMVELRDRQR</sequence>